<keyword evidence="4 10" id="KW-0378">Hydrolase</keyword>
<evidence type="ECO:0000256" key="8">
    <source>
        <dbReference type="ARBA" id="ARBA00023204"/>
    </source>
</evidence>
<evidence type="ECO:0000256" key="9">
    <source>
        <dbReference type="ARBA" id="ARBA00023236"/>
    </source>
</evidence>
<dbReference type="CDD" id="cd06529">
    <property type="entry name" value="S24_LexA-like"/>
    <property type="match status" value="1"/>
</dbReference>
<dbReference type="GO" id="GO:0045892">
    <property type="term" value="P:negative regulation of DNA-templated transcription"/>
    <property type="evidence" value="ECO:0007669"/>
    <property type="project" value="UniProtKB-UniRule"/>
</dbReference>
<dbReference type="Proteomes" id="UP001165427">
    <property type="component" value="Unassembled WGS sequence"/>
</dbReference>
<keyword evidence="8 10" id="KW-0234">DNA repair</keyword>
<dbReference type="GO" id="GO:0006508">
    <property type="term" value="P:proteolysis"/>
    <property type="evidence" value="ECO:0007669"/>
    <property type="project" value="InterPro"/>
</dbReference>
<dbReference type="AlphaFoldDB" id="A0AA41R910"/>
<dbReference type="GO" id="GO:0006260">
    <property type="term" value="P:DNA replication"/>
    <property type="evidence" value="ECO:0007669"/>
    <property type="project" value="UniProtKB-UniRule"/>
</dbReference>
<evidence type="ECO:0000256" key="4">
    <source>
        <dbReference type="ARBA" id="ARBA00022801"/>
    </source>
</evidence>
<dbReference type="SUPFAM" id="SSF46785">
    <property type="entry name" value="Winged helix' DNA-binding domain"/>
    <property type="match status" value="1"/>
</dbReference>
<keyword evidence="1 10" id="KW-0678">Repressor</keyword>
<dbReference type="Gene3D" id="1.10.10.10">
    <property type="entry name" value="Winged helix-like DNA-binding domain superfamily/Winged helix DNA-binding domain"/>
    <property type="match status" value="1"/>
</dbReference>
<feature type="active site" description="For autocatalytic cleavage activity" evidence="10">
    <location>
        <position position="123"/>
    </location>
</feature>
<evidence type="ECO:0000256" key="7">
    <source>
        <dbReference type="ARBA" id="ARBA00023163"/>
    </source>
</evidence>
<feature type="DNA-binding region" description="H-T-H motif" evidence="10">
    <location>
        <begin position="31"/>
        <end position="51"/>
    </location>
</feature>
<gene>
    <name evidence="10 13" type="primary">lexA</name>
    <name evidence="13" type="ORF">MRX98_21765</name>
</gene>
<dbReference type="PANTHER" id="PTHR33516">
    <property type="entry name" value="LEXA REPRESSOR"/>
    <property type="match status" value="1"/>
</dbReference>
<organism evidence="13 14">
    <name type="scientific">Desulfatitalea alkaliphila</name>
    <dbReference type="NCBI Taxonomy" id="2929485"/>
    <lineage>
        <taxon>Bacteria</taxon>
        <taxon>Pseudomonadati</taxon>
        <taxon>Thermodesulfobacteriota</taxon>
        <taxon>Desulfobacteria</taxon>
        <taxon>Desulfobacterales</taxon>
        <taxon>Desulfosarcinaceae</taxon>
        <taxon>Desulfatitalea</taxon>
    </lineage>
</organism>
<dbReference type="PANTHER" id="PTHR33516:SF2">
    <property type="entry name" value="LEXA REPRESSOR-RELATED"/>
    <property type="match status" value="1"/>
</dbReference>
<dbReference type="GO" id="GO:0003677">
    <property type="term" value="F:DNA binding"/>
    <property type="evidence" value="ECO:0007669"/>
    <property type="project" value="UniProtKB-UniRule"/>
</dbReference>
<feature type="site" description="Cleavage; by autolysis" evidence="10">
    <location>
        <begin position="88"/>
        <end position="89"/>
    </location>
</feature>
<evidence type="ECO:0000256" key="2">
    <source>
        <dbReference type="ARBA" id="ARBA00022705"/>
    </source>
</evidence>
<dbReference type="InterPro" id="IPR036286">
    <property type="entry name" value="LexA/Signal_pep-like_sf"/>
</dbReference>
<dbReference type="GO" id="GO:0009432">
    <property type="term" value="P:SOS response"/>
    <property type="evidence" value="ECO:0007669"/>
    <property type="project" value="UniProtKB-UniRule"/>
</dbReference>
<dbReference type="InterPro" id="IPR015927">
    <property type="entry name" value="Peptidase_S24_S26A/B/C"/>
</dbReference>
<dbReference type="InterPro" id="IPR006200">
    <property type="entry name" value="LexA"/>
</dbReference>
<comment type="function">
    <text evidence="10">Represses a number of genes involved in the response to DNA damage (SOS response), including recA and lexA. In the presence of single-stranded DNA, RecA interacts with LexA causing an autocatalytic cleavage which disrupts the DNA-binding part of LexA, leading to derepression of the SOS regulon and eventually DNA repair.</text>
</comment>
<keyword evidence="2 10" id="KW-0235">DNA replication</keyword>
<dbReference type="InterPro" id="IPR036390">
    <property type="entry name" value="WH_DNA-bd_sf"/>
</dbReference>
<dbReference type="HAMAP" id="MF_00015">
    <property type="entry name" value="LexA"/>
    <property type="match status" value="1"/>
</dbReference>
<dbReference type="NCBIfam" id="TIGR00498">
    <property type="entry name" value="lexA"/>
    <property type="match status" value="1"/>
</dbReference>
<keyword evidence="7 10" id="KW-0804">Transcription</keyword>
<evidence type="ECO:0000256" key="6">
    <source>
        <dbReference type="ARBA" id="ARBA00023125"/>
    </source>
</evidence>
<proteinExistence type="inferred from homology"/>
<evidence type="ECO:0000259" key="11">
    <source>
        <dbReference type="Pfam" id="PF00717"/>
    </source>
</evidence>
<comment type="subunit">
    <text evidence="10">Homodimer.</text>
</comment>
<evidence type="ECO:0000256" key="1">
    <source>
        <dbReference type="ARBA" id="ARBA00022491"/>
    </source>
</evidence>
<feature type="active site" description="For autocatalytic cleavage activity" evidence="10">
    <location>
        <position position="163"/>
    </location>
</feature>
<evidence type="ECO:0000256" key="3">
    <source>
        <dbReference type="ARBA" id="ARBA00022763"/>
    </source>
</evidence>
<dbReference type="InterPro" id="IPR039418">
    <property type="entry name" value="LexA-like"/>
</dbReference>
<keyword evidence="9 10" id="KW-0742">SOS response</keyword>
<keyword evidence="5 10" id="KW-0805">Transcription regulation</keyword>
<dbReference type="InterPro" id="IPR050077">
    <property type="entry name" value="LexA_repressor"/>
</dbReference>
<keyword evidence="3 10" id="KW-0227">DNA damage</keyword>
<evidence type="ECO:0000256" key="10">
    <source>
        <dbReference type="HAMAP-Rule" id="MF_00015"/>
    </source>
</evidence>
<evidence type="ECO:0000256" key="5">
    <source>
        <dbReference type="ARBA" id="ARBA00023015"/>
    </source>
</evidence>
<protein>
    <recommendedName>
        <fullName evidence="10">LexA repressor</fullName>
        <ecNumber evidence="10">3.4.21.88</ecNumber>
    </recommendedName>
</protein>
<dbReference type="Gene3D" id="2.10.109.10">
    <property type="entry name" value="Umud Fragment, subunit A"/>
    <property type="match status" value="1"/>
</dbReference>
<comment type="catalytic activity">
    <reaction evidence="10">
        <text>Hydrolysis of Ala-|-Gly bond in repressor LexA.</text>
        <dbReference type="EC" id="3.4.21.88"/>
    </reaction>
</comment>
<dbReference type="EMBL" id="JALJRB010000077">
    <property type="protein sequence ID" value="MCJ8503216.1"/>
    <property type="molecule type" value="Genomic_DNA"/>
</dbReference>
<keyword evidence="14" id="KW-1185">Reference proteome</keyword>
<feature type="domain" description="LexA repressor DNA-binding" evidence="12">
    <location>
        <begin position="6"/>
        <end position="68"/>
    </location>
</feature>
<keyword evidence="6 10" id="KW-0238">DNA-binding</keyword>
<sequence length="208" mass="22480">MRMGDELTARQRSVLQFVIDYHRRRRVAPSVREIGRGVGLRSPAGVHRILDLLKARGYLASEPDKQRTWRFAGPLAGPGLPVLGAIAAGAPIEALGEVEEMAAVSPLLFGDEACFGLRVRGDSMVGAHILDGDLAVVRPGVRVMSGQIGAVLVADLLTEATLKIVRRDGTALRLAAANPAHADMVFRNRERRRVTIVGKLVGVVRGWR</sequence>
<dbReference type="Pfam" id="PF00717">
    <property type="entry name" value="Peptidase_S24"/>
    <property type="match status" value="1"/>
</dbReference>
<evidence type="ECO:0000313" key="13">
    <source>
        <dbReference type="EMBL" id="MCJ8503216.1"/>
    </source>
</evidence>
<dbReference type="GO" id="GO:0004252">
    <property type="term" value="F:serine-type endopeptidase activity"/>
    <property type="evidence" value="ECO:0007669"/>
    <property type="project" value="UniProtKB-UniRule"/>
</dbReference>
<dbReference type="InterPro" id="IPR006199">
    <property type="entry name" value="LexA_DNA-bd_dom"/>
</dbReference>
<dbReference type="RefSeq" id="WP_246915272.1">
    <property type="nucleotide sequence ID" value="NZ_JALJRB010000077.1"/>
</dbReference>
<dbReference type="SUPFAM" id="SSF51306">
    <property type="entry name" value="LexA/Signal peptidase"/>
    <property type="match status" value="1"/>
</dbReference>
<feature type="domain" description="Peptidase S24/S26A/S26B/S26C" evidence="11">
    <location>
        <begin position="81"/>
        <end position="201"/>
    </location>
</feature>
<dbReference type="EC" id="3.4.21.88" evidence="10"/>
<dbReference type="Pfam" id="PF01726">
    <property type="entry name" value="LexA_DNA_bind"/>
    <property type="match status" value="1"/>
</dbReference>
<dbReference type="GO" id="GO:0006281">
    <property type="term" value="P:DNA repair"/>
    <property type="evidence" value="ECO:0007669"/>
    <property type="project" value="UniProtKB-UniRule"/>
</dbReference>
<accession>A0AA41R910</accession>
<comment type="similarity">
    <text evidence="10">Belongs to the peptidase S24 family.</text>
</comment>
<evidence type="ECO:0000313" key="14">
    <source>
        <dbReference type="Proteomes" id="UP001165427"/>
    </source>
</evidence>
<name>A0AA41R910_9BACT</name>
<reference evidence="13" key="1">
    <citation type="submission" date="2022-04" db="EMBL/GenBank/DDBJ databases">
        <title>Desulfatitalea alkaliphila sp. nov., a novel anaerobic sulfate-reducing bacterium isolated from terrestrial mud volcano, Taman Peninsula, Russia.</title>
        <authorList>
            <person name="Khomyakova M.A."/>
            <person name="Merkel A.Y."/>
            <person name="Slobodkin A.I."/>
        </authorList>
    </citation>
    <scope>NUCLEOTIDE SEQUENCE</scope>
    <source>
        <strain evidence="13">M08but</strain>
    </source>
</reference>
<comment type="caution">
    <text evidence="13">The sequence shown here is derived from an EMBL/GenBank/DDBJ whole genome shotgun (WGS) entry which is preliminary data.</text>
</comment>
<evidence type="ECO:0000259" key="12">
    <source>
        <dbReference type="Pfam" id="PF01726"/>
    </source>
</evidence>
<keyword evidence="10" id="KW-0068">Autocatalytic cleavage</keyword>
<dbReference type="InterPro" id="IPR036388">
    <property type="entry name" value="WH-like_DNA-bd_sf"/>
</dbReference>